<dbReference type="Pfam" id="PF13041">
    <property type="entry name" value="PPR_2"/>
    <property type="match status" value="2"/>
</dbReference>
<dbReference type="Proteomes" id="UP001341840">
    <property type="component" value="Unassembled WGS sequence"/>
</dbReference>
<evidence type="ECO:0008006" key="5">
    <source>
        <dbReference type="Google" id="ProtNLM"/>
    </source>
</evidence>
<dbReference type="InterPro" id="IPR011990">
    <property type="entry name" value="TPR-like_helical_dom_sf"/>
</dbReference>
<dbReference type="PANTHER" id="PTHR24015">
    <property type="entry name" value="OS07G0578800 PROTEIN-RELATED"/>
    <property type="match status" value="1"/>
</dbReference>
<dbReference type="NCBIfam" id="TIGR00756">
    <property type="entry name" value="PPR"/>
    <property type="match status" value="2"/>
</dbReference>
<dbReference type="PANTHER" id="PTHR24015:SF739">
    <property type="entry name" value="OS03G0644200 PROTEIN"/>
    <property type="match status" value="1"/>
</dbReference>
<protein>
    <recommendedName>
        <fullName evidence="5">Pentatricopeptide repeat-containing protein</fullName>
    </recommendedName>
</protein>
<dbReference type="InterPro" id="IPR046960">
    <property type="entry name" value="PPR_At4g14850-like_plant"/>
</dbReference>
<evidence type="ECO:0000256" key="1">
    <source>
        <dbReference type="ARBA" id="ARBA00022737"/>
    </source>
</evidence>
<comment type="caution">
    <text evidence="3">The sequence shown here is derived from an EMBL/GenBank/DDBJ whole genome shotgun (WGS) entry which is preliminary data.</text>
</comment>
<keyword evidence="4" id="KW-1185">Reference proteome</keyword>
<sequence>MHGNLEQALSLLYTHDTTHSSMPIQTYATLFQDCAKRKCLQHGMALHHYVFDKHPRAQNNLFLTNHIIDMYCKCGHLEYAHHVFDKMLHRDVVSWTALISGYAQSGLVRECFSLFSSLLASFCRPSEFTFPCLLSACEELDVKCGMQVHAVALKIAVDASVYVANALITMYSRCSAFGGCYDHTVDIADCYMLFRETSQKDIVSWTTIMNVFAERDPEQAFLLFCQLHRENFVPNWHTFSTALKACAYFV</sequence>
<evidence type="ECO:0000313" key="3">
    <source>
        <dbReference type="EMBL" id="MED6127103.1"/>
    </source>
</evidence>
<evidence type="ECO:0000256" key="2">
    <source>
        <dbReference type="PROSITE-ProRule" id="PRU00708"/>
    </source>
</evidence>
<reference evidence="3 4" key="1">
    <citation type="journal article" date="2023" name="Plants (Basel)">
        <title>Bridging the Gap: Combining Genomics and Transcriptomics Approaches to Understand Stylosanthes scabra, an Orphan Legume from the Brazilian Caatinga.</title>
        <authorList>
            <person name="Ferreira-Neto J.R.C."/>
            <person name="da Silva M.D."/>
            <person name="Binneck E."/>
            <person name="de Melo N.F."/>
            <person name="da Silva R.H."/>
            <person name="de Melo A.L.T.M."/>
            <person name="Pandolfi V."/>
            <person name="Bustamante F.O."/>
            <person name="Brasileiro-Vidal A.C."/>
            <person name="Benko-Iseppon A.M."/>
        </authorList>
    </citation>
    <scope>NUCLEOTIDE SEQUENCE [LARGE SCALE GENOMIC DNA]</scope>
    <source>
        <tissue evidence="3">Leaves</tissue>
    </source>
</reference>
<dbReference type="EMBL" id="JASCZI010031606">
    <property type="protein sequence ID" value="MED6127103.1"/>
    <property type="molecule type" value="Genomic_DNA"/>
</dbReference>
<dbReference type="PROSITE" id="PS51375">
    <property type="entry name" value="PPR"/>
    <property type="match status" value="2"/>
</dbReference>
<keyword evidence="1" id="KW-0677">Repeat</keyword>
<gene>
    <name evidence="3" type="ORF">PIB30_084968</name>
</gene>
<dbReference type="Gene3D" id="1.25.40.10">
    <property type="entry name" value="Tetratricopeptide repeat domain"/>
    <property type="match status" value="2"/>
</dbReference>
<accession>A0ABU6RTW5</accession>
<feature type="repeat" description="PPR" evidence="2">
    <location>
        <begin position="91"/>
        <end position="125"/>
    </location>
</feature>
<proteinExistence type="predicted"/>
<name>A0ABU6RTW5_9FABA</name>
<feature type="repeat" description="PPR" evidence="2">
    <location>
        <begin position="60"/>
        <end position="90"/>
    </location>
</feature>
<organism evidence="3 4">
    <name type="scientific">Stylosanthes scabra</name>
    <dbReference type="NCBI Taxonomy" id="79078"/>
    <lineage>
        <taxon>Eukaryota</taxon>
        <taxon>Viridiplantae</taxon>
        <taxon>Streptophyta</taxon>
        <taxon>Embryophyta</taxon>
        <taxon>Tracheophyta</taxon>
        <taxon>Spermatophyta</taxon>
        <taxon>Magnoliopsida</taxon>
        <taxon>eudicotyledons</taxon>
        <taxon>Gunneridae</taxon>
        <taxon>Pentapetalae</taxon>
        <taxon>rosids</taxon>
        <taxon>fabids</taxon>
        <taxon>Fabales</taxon>
        <taxon>Fabaceae</taxon>
        <taxon>Papilionoideae</taxon>
        <taxon>50 kb inversion clade</taxon>
        <taxon>dalbergioids sensu lato</taxon>
        <taxon>Dalbergieae</taxon>
        <taxon>Pterocarpus clade</taxon>
        <taxon>Stylosanthes</taxon>
    </lineage>
</organism>
<dbReference type="InterPro" id="IPR002885">
    <property type="entry name" value="PPR_rpt"/>
</dbReference>
<evidence type="ECO:0000313" key="4">
    <source>
        <dbReference type="Proteomes" id="UP001341840"/>
    </source>
</evidence>